<dbReference type="AlphaFoldDB" id="A0A4C1V395"/>
<protein>
    <submittedName>
        <fullName evidence="11">Zinc finger protein 426</fullName>
    </submittedName>
</protein>
<organism evidence="11 12">
    <name type="scientific">Eumeta variegata</name>
    <name type="common">Bagworm moth</name>
    <name type="synonym">Eumeta japonica</name>
    <dbReference type="NCBI Taxonomy" id="151549"/>
    <lineage>
        <taxon>Eukaryota</taxon>
        <taxon>Metazoa</taxon>
        <taxon>Ecdysozoa</taxon>
        <taxon>Arthropoda</taxon>
        <taxon>Hexapoda</taxon>
        <taxon>Insecta</taxon>
        <taxon>Pterygota</taxon>
        <taxon>Neoptera</taxon>
        <taxon>Endopterygota</taxon>
        <taxon>Lepidoptera</taxon>
        <taxon>Glossata</taxon>
        <taxon>Ditrysia</taxon>
        <taxon>Tineoidea</taxon>
        <taxon>Psychidae</taxon>
        <taxon>Oiketicinae</taxon>
        <taxon>Eumeta</taxon>
    </lineage>
</organism>
<dbReference type="GO" id="GO:0008270">
    <property type="term" value="F:zinc ion binding"/>
    <property type="evidence" value="ECO:0007669"/>
    <property type="project" value="UniProtKB-KW"/>
</dbReference>
<dbReference type="Proteomes" id="UP000299102">
    <property type="component" value="Unassembled WGS sequence"/>
</dbReference>
<name>A0A4C1V395_EUMVA</name>
<evidence type="ECO:0000256" key="5">
    <source>
        <dbReference type="ARBA" id="ARBA00022833"/>
    </source>
</evidence>
<evidence type="ECO:0000256" key="2">
    <source>
        <dbReference type="ARBA" id="ARBA00022723"/>
    </source>
</evidence>
<dbReference type="InterPro" id="IPR036236">
    <property type="entry name" value="Znf_C2H2_sf"/>
</dbReference>
<keyword evidence="8" id="KW-0539">Nucleus</keyword>
<feature type="domain" description="C2H2-type" evidence="10">
    <location>
        <begin position="153"/>
        <end position="180"/>
    </location>
</feature>
<keyword evidence="12" id="KW-1185">Reference proteome</keyword>
<evidence type="ECO:0000313" key="12">
    <source>
        <dbReference type="Proteomes" id="UP000299102"/>
    </source>
</evidence>
<dbReference type="GO" id="GO:0000978">
    <property type="term" value="F:RNA polymerase II cis-regulatory region sequence-specific DNA binding"/>
    <property type="evidence" value="ECO:0007669"/>
    <property type="project" value="TreeGrafter"/>
</dbReference>
<accession>A0A4C1V395</accession>
<evidence type="ECO:0000259" key="10">
    <source>
        <dbReference type="PROSITE" id="PS50157"/>
    </source>
</evidence>
<keyword evidence="2" id="KW-0479">Metal-binding</keyword>
<dbReference type="FunFam" id="3.30.160.60:FF:000358">
    <property type="entry name" value="zinc finger protein 24"/>
    <property type="match status" value="1"/>
</dbReference>
<keyword evidence="5" id="KW-0862">Zinc</keyword>
<keyword evidence="7" id="KW-0804">Transcription</keyword>
<gene>
    <name evidence="11" type="primary">ZNF426</name>
    <name evidence="11" type="ORF">EVAR_16886_1</name>
</gene>
<proteinExistence type="predicted"/>
<dbReference type="Pfam" id="PF13912">
    <property type="entry name" value="zf-C2H2_6"/>
    <property type="match status" value="1"/>
</dbReference>
<feature type="domain" description="C2H2-type" evidence="10">
    <location>
        <begin position="268"/>
        <end position="295"/>
    </location>
</feature>
<dbReference type="EMBL" id="BGZK01000263">
    <property type="protein sequence ID" value="GBP32722.1"/>
    <property type="molecule type" value="Genomic_DNA"/>
</dbReference>
<feature type="domain" description="C2H2-type" evidence="10">
    <location>
        <begin position="324"/>
        <end position="351"/>
    </location>
</feature>
<keyword evidence="3" id="KW-0677">Repeat</keyword>
<evidence type="ECO:0000313" key="11">
    <source>
        <dbReference type="EMBL" id="GBP32722.1"/>
    </source>
</evidence>
<evidence type="ECO:0000256" key="6">
    <source>
        <dbReference type="ARBA" id="ARBA00023015"/>
    </source>
</evidence>
<evidence type="ECO:0000256" key="1">
    <source>
        <dbReference type="ARBA" id="ARBA00004123"/>
    </source>
</evidence>
<evidence type="ECO:0000256" key="3">
    <source>
        <dbReference type="ARBA" id="ARBA00022737"/>
    </source>
</evidence>
<dbReference type="Gene3D" id="3.30.160.60">
    <property type="entry name" value="Classic Zinc Finger"/>
    <property type="match status" value="6"/>
</dbReference>
<dbReference type="OrthoDB" id="40579at2759"/>
<keyword evidence="4 9" id="KW-0863">Zinc-finger</keyword>
<evidence type="ECO:0000256" key="7">
    <source>
        <dbReference type="ARBA" id="ARBA00023163"/>
    </source>
</evidence>
<feature type="domain" description="C2H2-type" evidence="10">
    <location>
        <begin position="209"/>
        <end position="237"/>
    </location>
</feature>
<dbReference type="GO" id="GO:0005654">
    <property type="term" value="C:nucleoplasm"/>
    <property type="evidence" value="ECO:0007669"/>
    <property type="project" value="TreeGrafter"/>
</dbReference>
<dbReference type="SUPFAM" id="SSF57667">
    <property type="entry name" value="beta-beta-alpha zinc fingers"/>
    <property type="match status" value="3"/>
</dbReference>
<evidence type="ECO:0000256" key="8">
    <source>
        <dbReference type="ARBA" id="ARBA00023242"/>
    </source>
</evidence>
<sequence>MHSEEEETFQNELKTKCNSLHLLKNSNMTLFRWCKNRYRCFCCKETFLDPKLLKTHSIQHNLSEMSHIIGKRITPFYHKVDVSDLKCKICFTSIDNIDNLIEHLKDHNLEIDGRHLFVPYKLDSDILKCQMCSELYKSYVQLDKHMNTHYKNHICETCGKSFKTHEGLRDHAKRHKEKQHVCKKCDVVFSNYYRKRQHDIAHHNLKVGHVCPHCPETFNSYHNRLWHLVKVHNYEKPEFKCVTCEKVFYNNSLLRSHIRKYHLQERNVQCSVCNTKFFRKCDLTEHMKNHTKERKFVCTFCGKSFIWKKNLNIHLAIHNNVRRHVCNVCGKSFVQGTSLKYHIGRHHAKDGQTVS</sequence>
<feature type="domain" description="C2H2-type" evidence="10">
    <location>
        <begin position="296"/>
        <end position="323"/>
    </location>
</feature>
<dbReference type="PANTHER" id="PTHR24399:SF54">
    <property type="entry name" value="GASTRULA ZINC FINGER PROTEIN XLCGF26.1-LIKE-RELATED"/>
    <property type="match status" value="1"/>
</dbReference>
<dbReference type="Pfam" id="PF00096">
    <property type="entry name" value="zf-C2H2"/>
    <property type="match status" value="5"/>
</dbReference>
<comment type="subcellular location">
    <subcellularLocation>
        <location evidence="1">Nucleus</location>
    </subcellularLocation>
</comment>
<dbReference type="PROSITE" id="PS00028">
    <property type="entry name" value="ZINC_FINGER_C2H2_1"/>
    <property type="match status" value="9"/>
</dbReference>
<evidence type="ECO:0000256" key="4">
    <source>
        <dbReference type="ARBA" id="ARBA00022771"/>
    </source>
</evidence>
<dbReference type="GO" id="GO:0001227">
    <property type="term" value="F:DNA-binding transcription repressor activity, RNA polymerase II-specific"/>
    <property type="evidence" value="ECO:0007669"/>
    <property type="project" value="TreeGrafter"/>
</dbReference>
<dbReference type="STRING" id="151549.A0A4C1V395"/>
<dbReference type="InterPro" id="IPR013087">
    <property type="entry name" value="Znf_C2H2_type"/>
</dbReference>
<dbReference type="PROSITE" id="PS50157">
    <property type="entry name" value="ZINC_FINGER_C2H2_2"/>
    <property type="match status" value="6"/>
</dbReference>
<feature type="domain" description="C2H2-type" evidence="10">
    <location>
        <begin position="239"/>
        <end position="267"/>
    </location>
</feature>
<reference evidence="11 12" key="1">
    <citation type="journal article" date="2019" name="Commun. Biol.">
        <title>The bagworm genome reveals a unique fibroin gene that provides high tensile strength.</title>
        <authorList>
            <person name="Kono N."/>
            <person name="Nakamura H."/>
            <person name="Ohtoshi R."/>
            <person name="Tomita M."/>
            <person name="Numata K."/>
            <person name="Arakawa K."/>
        </authorList>
    </citation>
    <scope>NUCLEOTIDE SEQUENCE [LARGE SCALE GENOMIC DNA]</scope>
</reference>
<dbReference type="PANTHER" id="PTHR24399">
    <property type="entry name" value="ZINC FINGER AND BTB DOMAIN-CONTAINING"/>
    <property type="match status" value="1"/>
</dbReference>
<evidence type="ECO:0000256" key="9">
    <source>
        <dbReference type="PROSITE-ProRule" id="PRU00042"/>
    </source>
</evidence>
<dbReference type="SMART" id="SM00355">
    <property type="entry name" value="ZnF_C2H2"/>
    <property type="match status" value="10"/>
</dbReference>
<comment type="caution">
    <text evidence="11">The sequence shown here is derived from an EMBL/GenBank/DDBJ whole genome shotgun (WGS) entry which is preliminary data.</text>
</comment>
<keyword evidence="6" id="KW-0805">Transcription regulation</keyword>